<dbReference type="GO" id="GO:0008677">
    <property type="term" value="F:2-dehydropantoate 2-reductase activity"/>
    <property type="evidence" value="ECO:0007669"/>
    <property type="project" value="UniProtKB-EC"/>
</dbReference>
<dbReference type="SUPFAM" id="SSF51735">
    <property type="entry name" value="NAD(P)-binding Rossmann-fold domains"/>
    <property type="match status" value="1"/>
</dbReference>
<evidence type="ECO:0000256" key="9">
    <source>
        <dbReference type="ARBA" id="ARBA00048793"/>
    </source>
</evidence>
<dbReference type="InterPro" id="IPR036291">
    <property type="entry name" value="NAD(P)-bd_dom_sf"/>
</dbReference>
<sequence>MTDTPKIAVLGAGAIGCFVGGTWATTGLDVVLIGRARRAEEAAKGLHLTDYDDWEHTSFPPFTTDPSVMHDADLIVLTVKSTGTEAAAAQIGGHARAETPVLSLQNGVSNPDVLRRLLPGRTILHGTVPFNVVSEGPGRWHKATLGHIFADRHPLLHAIHHEAVGTPAELEEVDDMEPIAWGKLLLNLNNAVNALSGLTLREELSQRPYRRVLAAAMRETLELLQVAGIRPAKVGAMAPNLVPTFLSLPDVIFRPVGLRLQKIDPKARSSMADDFAEGRPSEIDMLNGEVVRLAQRLGREAPVNARLVELVRDAEAGGRRDWPARDLASAVLDPPKE</sequence>
<keyword evidence="5 10" id="KW-0566">Pantothenate biosynthesis</keyword>
<reference evidence="13 14" key="1">
    <citation type="submission" date="2020-11" db="EMBL/GenBank/DDBJ databases">
        <title>Description of Pontivivens ytuae sp. nov. isolated from deep sea sediment of Mariana Trench.</title>
        <authorList>
            <person name="Wang Z."/>
            <person name="Sun Q.-L."/>
            <person name="Xu X.-D."/>
            <person name="Tang Y.-Z."/>
            <person name="Zhang J."/>
        </authorList>
    </citation>
    <scope>NUCLEOTIDE SEQUENCE [LARGE SCALE GENOMIC DNA]</scope>
    <source>
        <strain evidence="13 14">MT2928</strain>
    </source>
</reference>
<dbReference type="Gene3D" id="1.10.1040.10">
    <property type="entry name" value="N-(1-d-carboxylethyl)-l-norvaline Dehydrogenase, domain 2"/>
    <property type="match status" value="1"/>
</dbReference>
<keyword evidence="7 10" id="KW-0560">Oxidoreductase</keyword>
<dbReference type="UniPathway" id="UPA00028">
    <property type="reaction ID" value="UER00004"/>
</dbReference>
<dbReference type="Pfam" id="PF02558">
    <property type="entry name" value="ApbA"/>
    <property type="match status" value="1"/>
</dbReference>
<dbReference type="Gene3D" id="3.40.50.720">
    <property type="entry name" value="NAD(P)-binding Rossmann-like Domain"/>
    <property type="match status" value="1"/>
</dbReference>
<dbReference type="Proteomes" id="UP000594800">
    <property type="component" value="Chromosome"/>
</dbReference>
<comment type="catalytic activity">
    <reaction evidence="9 10">
        <text>(R)-pantoate + NADP(+) = 2-dehydropantoate + NADPH + H(+)</text>
        <dbReference type="Rhea" id="RHEA:16233"/>
        <dbReference type="ChEBI" id="CHEBI:11561"/>
        <dbReference type="ChEBI" id="CHEBI:15378"/>
        <dbReference type="ChEBI" id="CHEBI:15980"/>
        <dbReference type="ChEBI" id="CHEBI:57783"/>
        <dbReference type="ChEBI" id="CHEBI:58349"/>
        <dbReference type="EC" id="1.1.1.169"/>
    </reaction>
</comment>
<dbReference type="Pfam" id="PF08546">
    <property type="entry name" value="ApbA_C"/>
    <property type="match status" value="1"/>
</dbReference>
<evidence type="ECO:0000313" key="14">
    <source>
        <dbReference type="Proteomes" id="UP000594800"/>
    </source>
</evidence>
<proteinExistence type="inferred from homology"/>
<comment type="similarity">
    <text evidence="2 10">Belongs to the ketopantoate reductase family.</text>
</comment>
<evidence type="ECO:0000256" key="5">
    <source>
        <dbReference type="ARBA" id="ARBA00022655"/>
    </source>
</evidence>
<dbReference type="NCBIfam" id="TIGR00745">
    <property type="entry name" value="apbA_panE"/>
    <property type="match status" value="1"/>
</dbReference>
<evidence type="ECO:0000256" key="4">
    <source>
        <dbReference type="ARBA" id="ARBA00019465"/>
    </source>
</evidence>
<comment type="function">
    <text evidence="10">Catalyzes the NADPH-dependent reduction of ketopantoate into pantoic acid.</text>
</comment>
<gene>
    <name evidence="13" type="ORF">I0K15_12085</name>
</gene>
<evidence type="ECO:0000256" key="1">
    <source>
        <dbReference type="ARBA" id="ARBA00004994"/>
    </source>
</evidence>
<dbReference type="GO" id="GO:0050661">
    <property type="term" value="F:NADP binding"/>
    <property type="evidence" value="ECO:0007669"/>
    <property type="project" value="TreeGrafter"/>
</dbReference>
<comment type="pathway">
    <text evidence="1 10">Cofactor biosynthesis; (R)-pantothenate biosynthesis; (R)-pantoate from 3-methyl-2-oxobutanoate: step 2/2.</text>
</comment>
<dbReference type="GO" id="GO:0005737">
    <property type="term" value="C:cytoplasm"/>
    <property type="evidence" value="ECO:0007669"/>
    <property type="project" value="TreeGrafter"/>
</dbReference>
<dbReference type="PANTHER" id="PTHR43765:SF2">
    <property type="entry name" value="2-DEHYDROPANTOATE 2-REDUCTASE"/>
    <property type="match status" value="1"/>
</dbReference>
<feature type="domain" description="Ketopantoate reductase C-terminal" evidence="12">
    <location>
        <begin position="175"/>
        <end position="314"/>
    </location>
</feature>
<keyword evidence="14" id="KW-1185">Reference proteome</keyword>
<dbReference type="GO" id="GO:0015940">
    <property type="term" value="P:pantothenate biosynthetic process"/>
    <property type="evidence" value="ECO:0007669"/>
    <property type="project" value="UniProtKB-UniPathway"/>
</dbReference>
<dbReference type="PROSITE" id="PS51257">
    <property type="entry name" value="PROKAR_LIPOPROTEIN"/>
    <property type="match status" value="1"/>
</dbReference>
<dbReference type="InterPro" id="IPR008927">
    <property type="entry name" value="6-PGluconate_DH-like_C_sf"/>
</dbReference>
<name>A0A7S9LP29_9RHOB</name>
<evidence type="ECO:0000256" key="8">
    <source>
        <dbReference type="ARBA" id="ARBA00032024"/>
    </source>
</evidence>
<dbReference type="NCBIfam" id="NF006083">
    <property type="entry name" value="PRK08229.1"/>
    <property type="match status" value="1"/>
</dbReference>
<organism evidence="13 14">
    <name type="scientific">Pontivivens ytuae</name>
    <dbReference type="NCBI Taxonomy" id="2789856"/>
    <lineage>
        <taxon>Bacteria</taxon>
        <taxon>Pseudomonadati</taxon>
        <taxon>Pseudomonadota</taxon>
        <taxon>Alphaproteobacteria</taxon>
        <taxon>Rhodobacterales</taxon>
        <taxon>Paracoccaceae</taxon>
        <taxon>Pontivivens</taxon>
    </lineage>
</organism>
<dbReference type="SUPFAM" id="SSF48179">
    <property type="entry name" value="6-phosphogluconate dehydrogenase C-terminal domain-like"/>
    <property type="match status" value="1"/>
</dbReference>
<dbReference type="PANTHER" id="PTHR43765">
    <property type="entry name" value="2-DEHYDROPANTOATE 2-REDUCTASE-RELATED"/>
    <property type="match status" value="1"/>
</dbReference>
<dbReference type="InterPro" id="IPR013752">
    <property type="entry name" value="KPA_reductase"/>
</dbReference>
<dbReference type="InterPro" id="IPR013328">
    <property type="entry name" value="6PGD_dom2"/>
</dbReference>
<evidence type="ECO:0000256" key="10">
    <source>
        <dbReference type="RuleBase" id="RU362068"/>
    </source>
</evidence>
<dbReference type="InterPro" id="IPR050838">
    <property type="entry name" value="Ketopantoate_reductase"/>
</dbReference>
<dbReference type="EMBL" id="CP064942">
    <property type="protein sequence ID" value="QPH52557.1"/>
    <property type="molecule type" value="Genomic_DNA"/>
</dbReference>
<dbReference type="RefSeq" id="WP_196101768.1">
    <property type="nucleotide sequence ID" value="NZ_CP064942.1"/>
</dbReference>
<dbReference type="AlphaFoldDB" id="A0A7S9LP29"/>
<dbReference type="InterPro" id="IPR013332">
    <property type="entry name" value="KPR_N"/>
</dbReference>
<feature type="domain" description="Ketopantoate reductase N-terminal" evidence="11">
    <location>
        <begin position="7"/>
        <end position="148"/>
    </location>
</feature>
<evidence type="ECO:0000256" key="3">
    <source>
        <dbReference type="ARBA" id="ARBA00013014"/>
    </source>
</evidence>
<evidence type="ECO:0000313" key="13">
    <source>
        <dbReference type="EMBL" id="QPH52557.1"/>
    </source>
</evidence>
<dbReference type="InterPro" id="IPR003710">
    <property type="entry name" value="ApbA"/>
</dbReference>
<protein>
    <recommendedName>
        <fullName evidence="4 10">2-dehydropantoate 2-reductase</fullName>
        <ecNumber evidence="3 10">1.1.1.169</ecNumber>
    </recommendedName>
    <alternativeName>
        <fullName evidence="8 10">Ketopantoate reductase</fullName>
    </alternativeName>
</protein>
<keyword evidence="6 10" id="KW-0521">NADP</keyword>
<evidence type="ECO:0000256" key="2">
    <source>
        <dbReference type="ARBA" id="ARBA00007870"/>
    </source>
</evidence>
<accession>A0A7S9LP29</accession>
<evidence type="ECO:0000259" key="11">
    <source>
        <dbReference type="Pfam" id="PF02558"/>
    </source>
</evidence>
<dbReference type="KEGG" id="poz:I0K15_12085"/>
<evidence type="ECO:0000259" key="12">
    <source>
        <dbReference type="Pfam" id="PF08546"/>
    </source>
</evidence>
<dbReference type="EC" id="1.1.1.169" evidence="3 10"/>
<evidence type="ECO:0000256" key="6">
    <source>
        <dbReference type="ARBA" id="ARBA00022857"/>
    </source>
</evidence>
<evidence type="ECO:0000256" key="7">
    <source>
        <dbReference type="ARBA" id="ARBA00023002"/>
    </source>
</evidence>